<keyword evidence="1" id="KW-0560">Oxidoreductase</keyword>
<evidence type="ECO:0000313" key="5">
    <source>
        <dbReference type="Proteomes" id="UP000712045"/>
    </source>
</evidence>
<dbReference type="Pfam" id="PF07992">
    <property type="entry name" value="Pyr_redox_2"/>
    <property type="match status" value="1"/>
</dbReference>
<dbReference type="CDD" id="cd19946">
    <property type="entry name" value="GlpA-like_Fer2_BFD-like"/>
    <property type="match status" value="1"/>
</dbReference>
<accession>A0ABS2HRI4</accession>
<dbReference type="Gene3D" id="3.50.50.60">
    <property type="entry name" value="FAD/NAD(P)-binding domain"/>
    <property type="match status" value="2"/>
</dbReference>
<dbReference type="PANTHER" id="PTHR42949:SF3">
    <property type="entry name" value="ANAEROBIC GLYCEROL-3-PHOSPHATE DEHYDROGENASE SUBUNIT B"/>
    <property type="match status" value="1"/>
</dbReference>
<evidence type="ECO:0000259" key="3">
    <source>
        <dbReference type="Pfam" id="PF07992"/>
    </source>
</evidence>
<keyword evidence="5" id="KW-1185">Reference proteome</keyword>
<name>A0ABS2HRI4_9ACTN</name>
<reference evidence="4 5" key="1">
    <citation type="submission" date="2021-02" db="EMBL/GenBank/DDBJ databases">
        <title>Genome Streptomyces sp. RHZ10.</title>
        <authorList>
            <person name="Besaury L."/>
        </authorList>
    </citation>
    <scope>NUCLEOTIDE SEQUENCE [LARGE SCALE GENOMIC DNA]</scope>
    <source>
        <strain evidence="4 5">RHZ10</strain>
    </source>
</reference>
<feature type="domain" description="FAD/NAD(P)-binding" evidence="3">
    <location>
        <begin position="28"/>
        <end position="371"/>
    </location>
</feature>
<dbReference type="InterPro" id="IPR007419">
    <property type="entry name" value="BFD-like_2Fe2S-bd_dom"/>
</dbReference>
<sequence>MAEPRDLGGRAASREPRCLGARRDEPHDLVVVGAGPAGMAAAATALDGGLRVFLVDSGPAPGGQFWRHPPDHAREGVPTEALPAEDLHHDLRTYRALRATLTAHERTGRLTLLLDHHVWTTAREADGFTVHAVDRSRAPEERAVVLRARALLVATGAYDRQLPFPGWDLPGVLTAGGLQALLKGGGVVAGRRVVLGGTGPFLLPVAAALAGRGAAVVAVCEAAAPSAWLRHPAPLLRNPAKWAEAAGYAVTLARHRIPVRTRTAIISAEGEGAEGERAEGEGRVAVVRTASLAADGTPLPGTERRIEADTVGVGWGFVPQLDLLLPLGCGLADAGDGTTAAAVDAGQRTTVPGLYAAGETCGVGGAALAMSEGRVAAVSVLTDLSAPGLPGTRRLAAERRTVARHRAFARALAQAHPLPPAWPAWLTDDTTVCRCEEVTAGAVRSVRADGSAAGHRQVKQLTRAGMGWCQGRMCGPAVHCLVAAREVPYTPAERLIATPVTLGALADSGEPTADHT</sequence>
<comment type="caution">
    <text evidence="4">The sequence shown here is derived from an EMBL/GenBank/DDBJ whole genome shotgun (WGS) entry which is preliminary data.</text>
</comment>
<dbReference type="Gene3D" id="1.10.10.1100">
    <property type="entry name" value="BFD-like [2Fe-2S]-binding domain"/>
    <property type="match status" value="1"/>
</dbReference>
<dbReference type="PIRSF" id="PIRSF037495">
    <property type="entry name" value="Opine_OX_OoxA/HcnB"/>
    <property type="match status" value="1"/>
</dbReference>
<dbReference type="InterPro" id="IPR036188">
    <property type="entry name" value="FAD/NAD-bd_sf"/>
</dbReference>
<dbReference type="PANTHER" id="PTHR42949">
    <property type="entry name" value="ANAEROBIC GLYCEROL-3-PHOSPHATE DEHYDROGENASE SUBUNIT B"/>
    <property type="match status" value="1"/>
</dbReference>
<dbReference type="InterPro" id="IPR051691">
    <property type="entry name" value="Metab_Enz_Cyan_OpOx_G3PDH"/>
</dbReference>
<proteinExistence type="predicted"/>
<gene>
    <name evidence="4" type="ORF">JS521_05405</name>
</gene>
<dbReference type="EMBL" id="JAFEUF010000015">
    <property type="protein sequence ID" value="MBM7053320.1"/>
    <property type="molecule type" value="Genomic_DNA"/>
</dbReference>
<dbReference type="Proteomes" id="UP000712045">
    <property type="component" value="Unassembled WGS sequence"/>
</dbReference>
<dbReference type="Pfam" id="PF04324">
    <property type="entry name" value="Fer2_BFD"/>
    <property type="match status" value="1"/>
</dbReference>
<dbReference type="RefSeq" id="WP_205081575.1">
    <property type="nucleotide sequence ID" value="NZ_JAFEUF010000015.1"/>
</dbReference>
<evidence type="ECO:0000256" key="1">
    <source>
        <dbReference type="ARBA" id="ARBA00023002"/>
    </source>
</evidence>
<dbReference type="SUPFAM" id="SSF51905">
    <property type="entry name" value="FAD/NAD(P)-binding domain"/>
    <property type="match status" value="1"/>
</dbReference>
<evidence type="ECO:0000313" key="4">
    <source>
        <dbReference type="EMBL" id="MBM7053320.1"/>
    </source>
</evidence>
<dbReference type="InterPro" id="IPR041854">
    <property type="entry name" value="BFD-like_2Fe2S-bd_dom_sf"/>
</dbReference>
<evidence type="ECO:0000259" key="2">
    <source>
        <dbReference type="Pfam" id="PF04324"/>
    </source>
</evidence>
<protein>
    <submittedName>
        <fullName evidence="4">FAD-dependent oxidoreductase</fullName>
    </submittedName>
</protein>
<feature type="domain" description="BFD-like [2Fe-2S]-binding" evidence="2">
    <location>
        <begin position="432"/>
        <end position="482"/>
    </location>
</feature>
<dbReference type="InterPro" id="IPR017224">
    <property type="entry name" value="Opine_Oxase_asu/HCN_bsu"/>
</dbReference>
<dbReference type="InterPro" id="IPR023753">
    <property type="entry name" value="FAD/NAD-binding_dom"/>
</dbReference>
<organism evidence="4 5">
    <name type="scientific">Streptomyces durocortorensis</name>
    <dbReference type="NCBI Taxonomy" id="2811104"/>
    <lineage>
        <taxon>Bacteria</taxon>
        <taxon>Bacillati</taxon>
        <taxon>Actinomycetota</taxon>
        <taxon>Actinomycetes</taxon>
        <taxon>Kitasatosporales</taxon>
        <taxon>Streptomycetaceae</taxon>
        <taxon>Streptomyces</taxon>
    </lineage>
</organism>
<dbReference type="PRINTS" id="PR00411">
    <property type="entry name" value="PNDRDTASEI"/>
</dbReference>
<dbReference type="PRINTS" id="PR00368">
    <property type="entry name" value="FADPNR"/>
</dbReference>